<proteinExistence type="predicted"/>
<feature type="domain" description="DUF676" evidence="2">
    <location>
        <begin position="50"/>
        <end position="132"/>
    </location>
</feature>
<dbReference type="PANTHER" id="PTHR12482">
    <property type="entry name" value="LIPASE ROG1-RELATED-RELATED"/>
    <property type="match status" value="1"/>
</dbReference>
<dbReference type="Pfam" id="PF05057">
    <property type="entry name" value="DUF676"/>
    <property type="match status" value="1"/>
</dbReference>
<dbReference type="EMBL" id="LNFP01000210">
    <property type="protein sequence ID" value="KUF95680.1"/>
    <property type="molecule type" value="Genomic_DNA"/>
</dbReference>
<reference evidence="3 4" key="1">
    <citation type="submission" date="2015-11" db="EMBL/GenBank/DDBJ databases">
        <title>Genomes and virulence difference between two physiological races of Phytophthora nicotianae.</title>
        <authorList>
            <person name="Liu H."/>
            <person name="Ma X."/>
            <person name="Yu H."/>
            <person name="Fang D."/>
            <person name="Li Y."/>
            <person name="Wang X."/>
            <person name="Wang W."/>
            <person name="Dong Y."/>
            <person name="Xiao B."/>
        </authorList>
    </citation>
    <scope>NUCLEOTIDE SEQUENCE [LARGE SCALE GENOMIC DNA]</scope>
    <source>
        <strain evidence="4">race 1</strain>
    </source>
</reference>
<dbReference type="Proteomes" id="UP000054636">
    <property type="component" value="Unassembled WGS sequence"/>
</dbReference>
<evidence type="ECO:0000256" key="1">
    <source>
        <dbReference type="SAM" id="MobiDB-lite"/>
    </source>
</evidence>
<gene>
    <name evidence="3" type="ORF">AM588_10009349</name>
</gene>
<evidence type="ECO:0000259" key="2">
    <source>
        <dbReference type="Pfam" id="PF05057"/>
    </source>
</evidence>
<accession>A0A0W8DH82</accession>
<feature type="compositionally biased region" description="Basic residues" evidence="1">
    <location>
        <begin position="7"/>
        <end position="23"/>
    </location>
</feature>
<organism evidence="3 4">
    <name type="scientific">Phytophthora nicotianae</name>
    <name type="common">Potato buckeye rot agent</name>
    <name type="synonym">Phytophthora parasitica</name>
    <dbReference type="NCBI Taxonomy" id="4792"/>
    <lineage>
        <taxon>Eukaryota</taxon>
        <taxon>Sar</taxon>
        <taxon>Stramenopiles</taxon>
        <taxon>Oomycota</taxon>
        <taxon>Peronosporomycetes</taxon>
        <taxon>Peronosporales</taxon>
        <taxon>Peronosporaceae</taxon>
        <taxon>Phytophthora</taxon>
    </lineage>
</organism>
<name>A0A0W8DH82_PHYNI</name>
<comment type="caution">
    <text evidence="3">The sequence shown here is derived from an EMBL/GenBank/DDBJ whole genome shotgun (WGS) entry which is preliminary data.</text>
</comment>
<evidence type="ECO:0000313" key="4">
    <source>
        <dbReference type="Proteomes" id="UP000054636"/>
    </source>
</evidence>
<protein>
    <submittedName>
        <fullName evidence="3">ABC transporter G family member 31</fullName>
    </submittedName>
</protein>
<evidence type="ECO:0000313" key="3">
    <source>
        <dbReference type="EMBL" id="KUF95680.1"/>
    </source>
</evidence>
<dbReference type="AlphaFoldDB" id="A0A0W8DH82"/>
<feature type="region of interest" description="Disordered" evidence="1">
    <location>
        <begin position="1"/>
        <end position="31"/>
    </location>
</feature>
<dbReference type="InterPro" id="IPR007751">
    <property type="entry name" value="DUF676_lipase-like"/>
</dbReference>
<dbReference type="PANTHER" id="PTHR12482:SF62">
    <property type="entry name" value="LIPASE ROG1-RELATED"/>
    <property type="match status" value="1"/>
</dbReference>
<dbReference type="InterPro" id="IPR044294">
    <property type="entry name" value="Lipase-like"/>
</dbReference>
<sequence>MPNHRTGAAKKRPKAPQTRRGKPRASTTQAQLAMATTESLRTGARSVYLPQHIVVLVHGNNGSAADFDAVETAVLSKYGNRQVLIIKSKANAQDTSLGVEIGGTRLAKEVVEAVFEYDLSPAVTSYKFSVIGIHWAGCMRDTRSSRSWTR</sequence>